<feature type="chain" id="PRO_5013148922" description="PknH-like extracellular domain-containing protein" evidence="2">
    <location>
        <begin position="26"/>
        <end position="252"/>
    </location>
</feature>
<feature type="compositionally biased region" description="Low complexity" evidence="1">
    <location>
        <begin position="33"/>
        <end position="50"/>
    </location>
</feature>
<gene>
    <name evidence="3" type="ORF">SAMN06272739_2226</name>
</gene>
<dbReference type="OrthoDB" id="5185772at2"/>
<organism evidence="3 4">
    <name type="scientific">Blastococcus haudaquaticus</name>
    <dbReference type="NCBI Taxonomy" id="1938745"/>
    <lineage>
        <taxon>Bacteria</taxon>
        <taxon>Bacillati</taxon>
        <taxon>Actinomycetota</taxon>
        <taxon>Actinomycetes</taxon>
        <taxon>Geodermatophilales</taxon>
        <taxon>Geodermatophilaceae</taxon>
        <taxon>Blastococcus</taxon>
    </lineage>
</organism>
<sequence length="252" mass="24881">MRLNSRTVRSALALTAVLALGTACGGGDEQGEEAAATTASSSSAEETPAPDLASGLLPAEAFGADATVVAISPEQLAQGAGLAASGAEGLQVTPEECAVAVEGTQPKFEDFDDVAAQSATGASATTVEMLVRGGPTKDAVAQLATAGERCPQAQVTSPSFGQAIITFEQLPVDDLGDGAALLRYTTAVSAPDGSSVTVPALIGAVEDGDRLLLMMSLETSALSGGAAAAPADPAAFADLLAQAYEAQAEALD</sequence>
<evidence type="ECO:0000256" key="2">
    <source>
        <dbReference type="SAM" id="SignalP"/>
    </source>
</evidence>
<feature type="signal peptide" evidence="2">
    <location>
        <begin position="1"/>
        <end position="25"/>
    </location>
</feature>
<keyword evidence="4" id="KW-1185">Reference proteome</keyword>
<keyword evidence="2" id="KW-0732">Signal</keyword>
<protein>
    <recommendedName>
        <fullName evidence="5">PknH-like extracellular domain-containing protein</fullName>
    </recommendedName>
</protein>
<accession>A0A286GW10</accession>
<name>A0A286GW10_9ACTN</name>
<dbReference type="RefSeq" id="WP_097183902.1">
    <property type="nucleotide sequence ID" value="NZ_OCNK01000002.1"/>
</dbReference>
<proteinExistence type="predicted"/>
<dbReference type="Proteomes" id="UP000219482">
    <property type="component" value="Unassembled WGS sequence"/>
</dbReference>
<evidence type="ECO:0000313" key="3">
    <source>
        <dbReference type="EMBL" id="SOD99269.1"/>
    </source>
</evidence>
<reference evidence="4" key="1">
    <citation type="submission" date="2017-09" db="EMBL/GenBank/DDBJ databases">
        <authorList>
            <person name="Varghese N."/>
            <person name="Submissions S."/>
        </authorList>
    </citation>
    <scope>NUCLEOTIDE SEQUENCE [LARGE SCALE GENOMIC DNA]</scope>
    <source>
        <strain evidence="4">DSM 44270</strain>
    </source>
</reference>
<evidence type="ECO:0008006" key="5">
    <source>
        <dbReference type="Google" id="ProtNLM"/>
    </source>
</evidence>
<evidence type="ECO:0000256" key="1">
    <source>
        <dbReference type="SAM" id="MobiDB-lite"/>
    </source>
</evidence>
<feature type="region of interest" description="Disordered" evidence="1">
    <location>
        <begin position="27"/>
        <end position="53"/>
    </location>
</feature>
<dbReference type="PROSITE" id="PS51257">
    <property type="entry name" value="PROKAR_LIPOPROTEIN"/>
    <property type="match status" value="1"/>
</dbReference>
<dbReference type="AlphaFoldDB" id="A0A286GW10"/>
<evidence type="ECO:0000313" key="4">
    <source>
        <dbReference type="Proteomes" id="UP000219482"/>
    </source>
</evidence>
<dbReference type="EMBL" id="OCNK01000002">
    <property type="protein sequence ID" value="SOD99269.1"/>
    <property type="molecule type" value="Genomic_DNA"/>
</dbReference>